<dbReference type="PANTHER" id="PTHR22835">
    <property type="entry name" value="ZINC FINGER FYVE DOMAIN CONTAINING PROTEIN"/>
    <property type="match status" value="1"/>
</dbReference>
<evidence type="ECO:0000256" key="2">
    <source>
        <dbReference type="SAM" id="SignalP"/>
    </source>
</evidence>
<reference evidence="3" key="1">
    <citation type="journal article" date="2012" name="Nat. Biotechnol.">
        <title>Reference genome sequence of the model plant Setaria.</title>
        <authorList>
            <person name="Bennetzen J.L."/>
            <person name="Schmutz J."/>
            <person name="Wang H."/>
            <person name="Percifield R."/>
            <person name="Hawkins J."/>
            <person name="Pontaroli A.C."/>
            <person name="Estep M."/>
            <person name="Feng L."/>
            <person name="Vaughn J.N."/>
            <person name="Grimwood J."/>
            <person name="Jenkins J."/>
            <person name="Barry K."/>
            <person name="Lindquist E."/>
            <person name="Hellsten U."/>
            <person name="Deshpande S."/>
            <person name="Wang X."/>
            <person name="Wu X."/>
            <person name="Mitros T."/>
            <person name="Triplett J."/>
            <person name="Yang X."/>
            <person name="Ye C.Y."/>
            <person name="Mauro-Herrera M."/>
            <person name="Wang L."/>
            <person name="Li P."/>
            <person name="Sharma M."/>
            <person name="Sharma R."/>
            <person name="Ronald P.C."/>
            <person name="Panaud O."/>
            <person name="Kellogg E.A."/>
            <person name="Brutnell T.P."/>
            <person name="Doust A.N."/>
            <person name="Tuskan G.A."/>
            <person name="Rokhsar D."/>
            <person name="Devos K.M."/>
        </authorList>
    </citation>
    <scope>NUCLEOTIDE SEQUENCE [LARGE SCALE GENOMIC DNA]</scope>
    <source>
        <strain evidence="3">Yugu1</strain>
    </source>
</reference>
<protein>
    <submittedName>
        <fullName evidence="3">Uncharacterized protein</fullName>
    </submittedName>
</protein>
<sequence length="200" mass="22099">MAELLLWARLLVVAVAACSSSPGAAKKRLNVGEITPYSLGVQVRWLQRVLASTDQARRMIMASSLFLVGEIGANYYIHPLFQNKTLGWVKPLVPLVIRSIGSSLETLIQLGAKTLYVPGIFPLGCVPRFLFLFRDSDADDYDDAGCLRWLNGLTVLHNDLLMAKLDELRRGHPDASIVYVDNYGEVLDVIASPARYGRVP</sequence>
<feature type="chain" id="PRO_5016992574" evidence="2">
    <location>
        <begin position="18"/>
        <end position="200"/>
    </location>
</feature>
<dbReference type="SMR" id="A0A368Q949"/>
<comment type="similarity">
    <text evidence="1">Belongs to the 'GDSL' lipolytic enzyme family.</text>
</comment>
<evidence type="ECO:0000256" key="1">
    <source>
        <dbReference type="ARBA" id="ARBA00008668"/>
    </source>
</evidence>
<dbReference type="EMBL" id="CM003529">
    <property type="protein sequence ID" value="RCV14238.1"/>
    <property type="molecule type" value="Genomic_DNA"/>
</dbReference>
<keyword evidence="2" id="KW-0732">Signal</keyword>
<evidence type="ECO:0000313" key="3">
    <source>
        <dbReference type="EMBL" id="RCV14238.1"/>
    </source>
</evidence>
<dbReference type="Gene3D" id="3.40.50.1110">
    <property type="entry name" value="SGNH hydrolase"/>
    <property type="match status" value="1"/>
</dbReference>
<accession>A0A368Q949</accession>
<gene>
    <name evidence="3" type="ORF">SETIT_2G409700v2</name>
</gene>
<organism evidence="3">
    <name type="scientific">Setaria italica</name>
    <name type="common">Foxtail millet</name>
    <name type="synonym">Panicum italicum</name>
    <dbReference type="NCBI Taxonomy" id="4555"/>
    <lineage>
        <taxon>Eukaryota</taxon>
        <taxon>Viridiplantae</taxon>
        <taxon>Streptophyta</taxon>
        <taxon>Embryophyta</taxon>
        <taxon>Tracheophyta</taxon>
        <taxon>Spermatophyta</taxon>
        <taxon>Magnoliopsida</taxon>
        <taxon>Liliopsida</taxon>
        <taxon>Poales</taxon>
        <taxon>Poaceae</taxon>
        <taxon>PACMAD clade</taxon>
        <taxon>Panicoideae</taxon>
        <taxon>Panicodae</taxon>
        <taxon>Paniceae</taxon>
        <taxon>Cenchrinae</taxon>
        <taxon>Setaria</taxon>
    </lineage>
</organism>
<feature type="signal peptide" evidence="2">
    <location>
        <begin position="1"/>
        <end position="17"/>
    </location>
</feature>
<name>A0A368Q949_SETIT</name>
<dbReference type="OrthoDB" id="1600564at2759"/>
<dbReference type="InterPro" id="IPR036514">
    <property type="entry name" value="SGNH_hydro_sf"/>
</dbReference>
<dbReference type="PANTHER" id="PTHR22835:SF235">
    <property type="entry name" value="OS07G0642200 PROTEIN"/>
    <property type="match status" value="1"/>
</dbReference>
<dbReference type="AlphaFoldDB" id="A0A368Q949"/>
<dbReference type="STRING" id="4555.A0A368Q949"/>
<reference evidence="3" key="2">
    <citation type="submission" date="2015-07" db="EMBL/GenBank/DDBJ databases">
        <authorList>
            <person name="Noorani M."/>
        </authorList>
    </citation>
    <scope>NUCLEOTIDE SEQUENCE</scope>
    <source>
        <strain evidence="3">Yugu1</strain>
    </source>
</reference>
<proteinExistence type="inferred from homology"/>